<proteinExistence type="predicted"/>
<name>A0A1E5R0M5_9ASCO</name>
<dbReference type="GO" id="GO:0005634">
    <property type="term" value="C:nucleus"/>
    <property type="evidence" value="ECO:0007669"/>
    <property type="project" value="UniProtKB-SubCell"/>
</dbReference>
<dbReference type="InterPro" id="IPR011989">
    <property type="entry name" value="ARM-like"/>
</dbReference>
<evidence type="ECO:0000256" key="2">
    <source>
        <dbReference type="ARBA" id="ARBA00022448"/>
    </source>
</evidence>
<evidence type="ECO:0000256" key="6">
    <source>
        <dbReference type="SAM" id="MobiDB-lite"/>
    </source>
</evidence>
<feature type="compositionally biased region" description="Low complexity" evidence="6">
    <location>
        <begin position="372"/>
        <end position="385"/>
    </location>
</feature>
<dbReference type="STRING" id="56408.A0A1E5R0M5"/>
<comment type="subcellular location">
    <subcellularLocation>
        <location evidence="1">Cytoplasm</location>
    </subcellularLocation>
</comment>
<evidence type="ECO:0000313" key="8">
    <source>
        <dbReference type="EMBL" id="OEJ80440.1"/>
    </source>
</evidence>
<dbReference type="InterPro" id="IPR016024">
    <property type="entry name" value="ARM-type_fold"/>
</dbReference>
<dbReference type="PANTHER" id="PTHR10527">
    <property type="entry name" value="IMPORTIN BETA"/>
    <property type="match status" value="1"/>
</dbReference>
<keyword evidence="2" id="KW-0813">Transport</keyword>
<dbReference type="GO" id="GO:0006606">
    <property type="term" value="P:protein import into nucleus"/>
    <property type="evidence" value="ECO:0007669"/>
    <property type="project" value="InterPro"/>
</dbReference>
<keyword evidence="3" id="KW-0963">Cytoplasm</keyword>
<dbReference type="Proteomes" id="UP000095728">
    <property type="component" value="Unassembled WGS sequence"/>
</dbReference>
<evidence type="ECO:0000313" key="9">
    <source>
        <dbReference type="Proteomes" id="UP000095728"/>
    </source>
</evidence>
<dbReference type="FunCoup" id="A0A1E5R0M5">
    <property type="interactions" value="1220"/>
</dbReference>
<evidence type="ECO:0000256" key="1">
    <source>
        <dbReference type="ARBA" id="ARBA00004496"/>
    </source>
</evidence>
<dbReference type="SUPFAM" id="SSF48371">
    <property type="entry name" value="ARM repeat"/>
    <property type="match status" value="1"/>
</dbReference>
<protein>
    <submittedName>
        <fullName evidence="8">Importin subunit beta-2</fullName>
    </submittedName>
</protein>
<dbReference type="Pfam" id="PF02985">
    <property type="entry name" value="HEAT"/>
    <property type="match status" value="1"/>
</dbReference>
<dbReference type="SMART" id="SM00913">
    <property type="entry name" value="IBN_N"/>
    <property type="match status" value="1"/>
</dbReference>
<keyword evidence="9" id="KW-1185">Reference proteome</keyword>
<dbReference type="OrthoDB" id="951172at2759"/>
<feature type="compositionally biased region" description="Acidic residues" evidence="6">
    <location>
        <begin position="389"/>
        <end position="403"/>
    </location>
</feature>
<reference evidence="9" key="1">
    <citation type="journal article" date="2016" name="Genome Announc.">
        <title>Genome sequences of three species of Hanseniaspora isolated from spontaneous wine fermentations.</title>
        <authorList>
            <person name="Sternes P.R."/>
            <person name="Lee D."/>
            <person name="Kutyna D.R."/>
            <person name="Borneman A.R."/>
        </authorList>
    </citation>
    <scope>NUCLEOTIDE SEQUENCE [LARGE SCALE GENOMIC DNA]</scope>
    <source>
        <strain evidence="9">AWRI3579</strain>
    </source>
</reference>
<sequence length="950" mass="107089">MSENSAVVWTPEAANLEQLCSILRASMSSNHAERSAAMETLDSFKNQPEFLNYLCFIFLERSIQDDVIRATAGMLLKNTLLSLHNQGHAQPEIITEYIKSNIIKGLQNEEQNKLIRNISGIVITTIFSVYYTKVNRYDPVSLNTLSQLLTMVSESNNEYAIKALSNIMEDSAQYFTYEWYGNVKPIELLVPTFLEFMISEKTTPIIKAECIKSLNCIIPLQTQYFITSMDLFLSNIFQLASNTTNPDGRVREQICLAFTALLDFRPEKLMDNLSGIIQFMLHLINDAHGKDGDDEDNNALEACDFLLTLSSTESVPANMIEPYINDIIPVLISHVCYDQEKILQIEASNDEPDCNIPDKDENIKPTIGVSMNKKNNTKKNSSTGNGQDGENDEQDDADDEEDDEDYIWNLRKCSANTLECLTEILPKQVITIAFPLLRQHLTSETWYVREATILTLSALSDGAVQYVKDQLPVMIPFLVQELSDPVYAIREIACWCIRRFSSWICNEQPQLLLPTLEPILESTIFDIKKSVQASAISCVATFMENMDDDMLNGLLSDTLLAKFNECFLKYQKKNLIILYDVVQVFVERCGLDENDLNIIMPHLISKWSQLNDTDRELWPLLQCLSTVAAVMGENFLSMAPDVYGRCWRIIVNCLLLEERAQQDPRVEVPEKDLLVSALDLIDGLIQGLGELIGDSLVFNQSSNVLDILVKCIQDPVPEVRQSCFAIMGDLLLQYPTRLEAYLLKSHDDFFLKSCMLECKQDEYSLDSWGAISSMTNALWVLGLIVERVKELGAYSIELSNLMLDLYFGNIVQQSIKENVVVCMGKMAIFHPELFANNPQFINAGSISSWLSVASELSDYEEKTATLLGFLKIINLIQSGNGGGFGSSVVTSSFVKKLVRAFVGQNEQENCETLDLSALKADILIFLMNNQQAVQQLSPQSIEYQFVQSLI</sequence>
<dbReference type="GO" id="GO:0005737">
    <property type="term" value="C:cytoplasm"/>
    <property type="evidence" value="ECO:0007669"/>
    <property type="project" value="UniProtKB-SubCell"/>
</dbReference>
<dbReference type="InterPro" id="IPR000357">
    <property type="entry name" value="HEAT"/>
</dbReference>
<dbReference type="InParanoid" id="A0A1E5R0M5"/>
<dbReference type="Pfam" id="PF03810">
    <property type="entry name" value="IBN_N"/>
    <property type="match status" value="1"/>
</dbReference>
<organism evidence="8 9">
    <name type="scientific">Hanseniaspora osmophila</name>
    <dbReference type="NCBI Taxonomy" id="56408"/>
    <lineage>
        <taxon>Eukaryota</taxon>
        <taxon>Fungi</taxon>
        <taxon>Dikarya</taxon>
        <taxon>Ascomycota</taxon>
        <taxon>Saccharomycotina</taxon>
        <taxon>Saccharomycetes</taxon>
        <taxon>Saccharomycodales</taxon>
        <taxon>Saccharomycodaceae</taxon>
        <taxon>Hanseniaspora</taxon>
    </lineage>
</organism>
<evidence type="ECO:0000256" key="4">
    <source>
        <dbReference type="ARBA" id="ARBA00022737"/>
    </source>
</evidence>
<dbReference type="InterPro" id="IPR001494">
    <property type="entry name" value="Importin-beta_N"/>
</dbReference>
<keyword evidence="5" id="KW-0653">Protein transport</keyword>
<dbReference type="Gene3D" id="1.25.10.10">
    <property type="entry name" value="Leucine-rich Repeat Variant"/>
    <property type="match status" value="1"/>
</dbReference>
<dbReference type="EMBL" id="LPNM01000012">
    <property type="protein sequence ID" value="OEJ80440.1"/>
    <property type="molecule type" value="Genomic_DNA"/>
</dbReference>
<evidence type="ECO:0000256" key="3">
    <source>
        <dbReference type="ARBA" id="ARBA00022490"/>
    </source>
</evidence>
<dbReference type="AlphaFoldDB" id="A0A1E5R0M5"/>
<comment type="caution">
    <text evidence="8">The sequence shown here is derived from an EMBL/GenBank/DDBJ whole genome shotgun (WGS) entry which is preliminary data.</text>
</comment>
<feature type="region of interest" description="Disordered" evidence="6">
    <location>
        <begin position="350"/>
        <end position="403"/>
    </location>
</feature>
<dbReference type="InterPro" id="IPR040122">
    <property type="entry name" value="Importin_beta"/>
</dbReference>
<keyword evidence="4" id="KW-0677">Repeat</keyword>
<dbReference type="GO" id="GO:0031267">
    <property type="term" value="F:small GTPase binding"/>
    <property type="evidence" value="ECO:0007669"/>
    <property type="project" value="InterPro"/>
</dbReference>
<feature type="domain" description="Importin N-terminal" evidence="7">
    <location>
        <begin position="37"/>
        <end position="108"/>
    </location>
</feature>
<evidence type="ECO:0000259" key="7">
    <source>
        <dbReference type="SMART" id="SM00913"/>
    </source>
</evidence>
<gene>
    <name evidence="8" type="ORF">AWRI3579_g4462</name>
</gene>
<accession>A0A1E5R0M5</accession>
<evidence type="ECO:0000256" key="5">
    <source>
        <dbReference type="ARBA" id="ARBA00022927"/>
    </source>
</evidence>
<dbReference type="Pfam" id="PF13513">
    <property type="entry name" value="HEAT_EZ"/>
    <property type="match status" value="1"/>
</dbReference>